<evidence type="ECO:0000313" key="2">
    <source>
        <dbReference type="Proteomes" id="UP000593576"/>
    </source>
</evidence>
<sequence length="73" mass="8443">MGTVSLFIFTSSSGPPIYISTYNETPYEDPAIRAVISDEYFQNPNAWHVKIALVNYTTVEIHQSDRVLRQFRF</sequence>
<comment type="caution">
    <text evidence="1">The sequence shown here is derived from an EMBL/GenBank/DDBJ whole genome shotgun (WGS) entry which is preliminary data.</text>
</comment>
<dbReference type="OrthoDB" id="962061at2759"/>
<evidence type="ECO:0000313" key="1">
    <source>
        <dbReference type="EMBL" id="MBA0875661.1"/>
    </source>
</evidence>
<protein>
    <submittedName>
        <fullName evidence="1">Uncharacterized protein</fullName>
    </submittedName>
</protein>
<reference evidence="1 2" key="1">
    <citation type="journal article" date="2019" name="Genome Biol. Evol.">
        <title>Insights into the evolution of the New World diploid cottons (Gossypium, subgenus Houzingenia) based on genome sequencing.</title>
        <authorList>
            <person name="Grover C.E."/>
            <person name="Arick M.A. 2nd"/>
            <person name="Thrash A."/>
            <person name="Conover J.L."/>
            <person name="Sanders W.S."/>
            <person name="Peterson D.G."/>
            <person name="Frelichowski J.E."/>
            <person name="Scheffler J.A."/>
            <person name="Scheffler B.E."/>
            <person name="Wendel J.F."/>
        </authorList>
    </citation>
    <scope>NUCLEOTIDE SEQUENCE [LARGE SCALE GENOMIC DNA]</scope>
    <source>
        <strain evidence="1">1</strain>
        <tissue evidence="1">Leaf</tissue>
    </source>
</reference>
<dbReference type="AlphaFoldDB" id="A0A7J9MXA3"/>
<dbReference type="Proteomes" id="UP000593576">
    <property type="component" value="Unassembled WGS sequence"/>
</dbReference>
<keyword evidence="2" id="KW-1185">Reference proteome</keyword>
<dbReference type="EMBL" id="JABFAF010101539">
    <property type="protein sequence ID" value="MBA0875661.1"/>
    <property type="molecule type" value="Genomic_DNA"/>
</dbReference>
<accession>A0A7J9MXA3</accession>
<gene>
    <name evidence="1" type="ORF">Goshw_028487</name>
</gene>
<name>A0A7J9MXA3_GOSSC</name>
<proteinExistence type="predicted"/>
<organism evidence="1 2">
    <name type="scientific">Gossypium schwendimanii</name>
    <name type="common">Cotton</name>
    <dbReference type="NCBI Taxonomy" id="34291"/>
    <lineage>
        <taxon>Eukaryota</taxon>
        <taxon>Viridiplantae</taxon>
        <taxon>Streptophyta</taxon>
        <taxon>Embryophyta</taxon>
        <taxon>Tracheophyta</taxon>
        <taxon>Spermatophyta</taxon>
        <taxon>Magnoliopsida</taxon>
        <taxon>eudicotyledons</taxon>
        <taxon>Gunneridae</taxon>
        <taxon>Pentapetalae</taxon>
        <taxon>rosids</taxon>
        <taxon>malvids</taxon>
        <taxon>Malvales</taxon>
        <taxon>Malvaceae</taxon>
        <taxon>Malvoideae</taxon>
        <taxon>Gossypium</taxon>
    </lineage>
</organism>